<feature type="transmembrane region" description="Helical" evidence="4">
    <location>
        <begin position="271"/>
        <end position="292"/>
    </location>
</feature>
<keyword evidence="4" id="KW-1133">Transmembrane helix</keyword>
<protein>
    <submittedName>
        <fullName evidence="6">Zinc finger (Ubiquitin-hydrolase) domain-containing protein</fullName>
    </submittedName>
</protein>
<dbReference type="STRING" id="4577.A0A1D6DW81"/>
<keyword evidence="4" id="KW-0472">Membrane</keyword>
<feature type="domain" description="UBP-type" evidence="5">
    <location>
        <begin position="312"/>
        <end position="407"/>
    </location>
</feature>
<dbReference type="InParanoid" id="A0A1D6DW81"/>
<sequence length="590" mass="65745">MFVLRIQSVDFPDAAVAAVAADEVGTSSGGVTTSRPLSSHPPPSTTTSSILTLELPGANPVAPSRSPRILHTRGVIHLYHSSSSTSTSSSYASAVAATSSSSSGPATPQPASDSHLPLCRGTRLLVLAVPTRVSPEDFVRFCGPHLECAADIRFIRDDGVEDRYSVLVEFEDQSSAEWFYADLNGWRFSTSESEVCHVLFIAAVQYTPSSEVATTPPAGSTELPMCPVCIATLHLLFSLFIFCWLFKLSALFLVHLTIFCHLNMLICQKDWIRTSVGFWQLLVITLSVAHVFQCGPIHPVRKWTARKNIEFGHVNHVCQFCQKQSENSTCSVCQTTGNLWICVICGFVGCGRYQEGHAKQHWKDTQHCYSLDLETQRVWDYVGDSFVHRLNQSKSDAKHAKFKSKSKYSGDECVNCSCNDDSDMGGAMFSSKAETIVDEYNRLLASQLETQREYYEGLLSEAKRNKEHQISEAADKAVSDKLEEMQLKLENLIVEKKKVADMNEKLTRSQDMWRQTLRDIEERERAQLKSKDEMILDLEEQIKDFKFSIKLQKSIEKNDGVKGGTLVPLPTVSDSGGKGKRSSRTSKRRN</sequence>
<dbReference type="Pfam" id="PF07576">
    <property type="entry name" value="BRAP2"/>
    <property type="match status" value="1"/>
</dbReference>
<keyword evidence="2" id="KW-0175">Coiled coil</keyword>
<feature type="region of interest" description="Disordered" evidence="3">
    <location>
        <begin position="23"/>
        <end position="50"/>
    </location>
</feature>
<evidence type="ECO:0000256" key="1">
    <source>
        <dbReference type="PROSITE-ProRule" id="PRU00502"/>
    </source>
</evidence>
<organism evidence="6">
    <name type="scientific">Zea mays</name>
    <name type="common">Maize</name>
    <dbReference type="NCBI Taxonomy" id="4577"/>
    <lineage>
        <taxon>Eukaryota</taxon>
        <taxon>Viridiplantae</taxon>
        <taxon>Streptophyta</taxon>
        <taxon>Embryophyta</taxon>
        <taxon>Tracheophyta</taxon>
        <taxon>Spermatophyta</taxon>
        <taxon>Magnoliopsida</taxon>
        <taxon>Liliopsida</taxon>
        <taxon>Poales</taxon>
        <taxon>Poaceae</taxon>
        <taxon>PACMAD clade</taxon>
        <taxon>Panicoideae</taxon>
        <taxon>Andropogonodae</taxon>
        <taxon>Andropogoneae</taxon>
        <taxon>Tripsacinae</taxon>
        <taxon>Zea</taxon>
    </lineage>
</organism>
<keyword evidence="4" id="KW-0812">Transmembrane</keyword>
<dbReference type="EMBL" id="CM007648">
    <property type="protein sequence ID" value="ONM12973.1"/>
    <property type="molecule type" value="Genomic_DNA"/>
</dbReference>
<accession>A0A1D6DW81</accession>
<feature type="region of interest" description="Disordered" evidence="3">
    <location>
        <begin position="559"/>
        <end position="590"/>
    </location>
</feature>
<reference evidence="6" key="1">
    <citation type="submission" date="2015-12" db="EMBL/GenBank/DDBJ databases">
        <title>Update maize B73 reference genome by single molecule sequencing technologies.</title>
        <authorList>
            <consortium name="Maize Genome Sequencing Project"/>
            <person name="Ware D."/>
        </authorList>
    </citation>
    <scope>NUCLEOTIDE SEQUENCE [LARGE SCALE GENOMIC DNA]</scope>
    <source>
        <tissue evidence="6">Seedling</tissue>
    </source>
</reference>
<keyword evidence="1" id="KW-0479">Metal-binding</keyword>
<dbReference type="SMART" id="SM00290">
    <property type="entry name" value="ZnF_UBP"/>
    <property type="match status" value="1"/>
</dbReference>
<keyword evidence="1" id="KW-0862">Zinc</keyword>
<dbReference type="PROSITE" id="PS50271">
    <property type="entry name" value="ZF_UBP"/>
    <property type="match status" value="1"/>
</dbReference>
<dbReference type="PANTHER" id="PTHR24007">
    <property type="entry name" value="BRCA1-ASSOCIATED PROTEIN"/>
    <property type="match status" value="1"/>
</dbReference>
<feature type="transmembrane region" description="Helical" evidence="4">
    <location>
        <begin position="235"/>
        <end position="259"/>
    </location>
</feature>
<dbReference type="SMR" id="A0A1D6DW81"/>
<dbReference type="Gene3D" id="3.30.40.10">
    <property type="entry name" value="Zinc/RING finger domain, C3HC4 (zinc finger)"/>
    <property type="match status" value="1"/>
</dbReference>
<gene>
    <name evidence="6" type="ORF">ZEAMMB73_Zm00001d002084</name>
</gene>
<dbReference type="GO" id="GO:0016787">
    <property type="term" value="F:hydrolase activity"/>
    <property type="evidence" value="ECO:0007669"/>
    <property type="project" value="UniProtKB-KW"/>
</dbReference>
<dbReference type="Pfam" id="PF02148">
    <property type="entry name" value="zf-UBP"/>
    <property type="match status" value="1"/>
</dbReference>
<dbReference type="InterPro" id="IPR001607">
    <property type="entry name" value="Znf_UBP"/>
</dbReference>
<feature type="compositionally biased region" description="Basic residues" evidence="3">
    <location>
        <begin position="578"/>
        <end position="590"/>
    </location>
</feature>
<dbReference type="InterPro" id="IPR013083">
    <property type="entry name" value="Znf_RING/FYVE/PHD"/>
</dbReference>
<name>A0A1D6DW81_MAIZE</name>
<dbReference type="ExpressionAtlas" id="A0A1D6DW81">
    <property type="expression patterns" value="baseline and differential"/>
</dbReference>
<feature type="coiled-coil region" evidence="2">
    <location>
        <begin position="445"/>
        <end position="541"/>
    </location>
</feature>
<dbReference type="AlphaFoldDB" id="A0A1D6DW81"/>
<dbReference type="IntAct" id="A0A1D6DW81">
    <property type="interactions" value="23"/>
</dbReference>
<evidence type="ECO:0000313" key="6">
    <source>
        <dbReference type="EMBL" id="ONM12973.1"/>
    </source>
</evidence>
<evidence type="ECO:0000259" key="5">
    <source>
        <dbReference type="PROSITE" id="PS50271"/>
    </source>
</evidence>
<keyword evidence="6" id="KW-0378">Hydrolase</keyword>
<proteinExistence type="predicted"/>
<keyword evidence="1" id="KW-0863">Zinc-finger</keyword>
<dbReference type="FunCoup" id="A0A1D6DW81">
    <property type="interactions" value="2325"/>
</dbReference>
<evidence type="ECO:0000256" key="4">
    <source>
        <dbReference type="SAM" id="Phobius"/>
    </source>
</evidence>
<dbReference type="OMA" id="YIEHASD"/>
<evidence type="ECO:0000256" key="3">
    <source>
        <dbReference type="SAM" id="MobiDB-lite"/>
    </source>
</evidence>
<evidence type="ECO:0000256" key="2">
    <source>
        <dbReference type="SAM" id="Coils"/>
    </source>
</evidence>
<dbReference type="GO" id="GO:0008270">
    <property type="term" value="F:zinc ion binding"/>
    <property type="evidence" value="ECO:0007669"/>
    <property type="project" value="UniProtKB-KW"/>
</dbReference>
<dbReference type="PANTHER" id="PTHR24007:SF10">
    <property type="entry name" value="BRAP2 RING ZNF UBP DOMAIN-CONTAINING PROTEIN 1"/>
    <property type="match status" value="1"/>
</dbReference>
<dbReference type="InterPro" id="IPR011422">
    <property type="entry name" value="BRAP2/ETP1_RRM"/>
</dbReference>
<dbReference type="SUPFAM" id="SSF57850">
    <property type="entry name" value="RING/U-box"/>
    <property type="match status" value="1"/>
</dbReference>